<feature type="transmembrane region" description="Helical" evidence="10">
    <location>
        <begin position="966"/>
        <end position="987"/>
    </location>
</feature>
<dbReference type="InterPro" id="IPR014010">
    <property type="entry name" value="REJ_dom"/>
</dbReference>
<dbReference type="STRING" id="55661.A0A091GDC7"/>
<feature type="non-terminal residue" evidence="13">
    <location>
        <position position="1"/>
    </location>
</feature>
<evidence type="ECO:0000256" key="9">
    <source>
        <dbReference type="SAM" id="MobiDB-lite"/>
    </source>
</evidence>
<dbReference type="PROSITE" id="PS50095">
    <property type="entry name" value="PLAT"/>
    <property type="match status" value="1"/>
</dbReference>
<evidence type="ECO:0000256" key="8">
    <source>
        <dbReference type="PROSITE-ProRule" id="PRU00152"/>
    </source>
</evidence>
<proteinExistence type="inferred from homology"/>
<feature type="region of interest" description="Disordered" evidence="9">
    <location>
        <begin position="1273"/>
        <end position="1316"/>
    </location>
</feature>
<feature type="non-terminal residue" evidence="13">
    <location>
        <position position="1500"/>
    </location>
</feature>
<evidence type="ECO:0000313" key="13">
    <source>
        <dbReference type="EMBL" id="KFO79306.1"/>
    </source>
</evidence>
<evidence type="ECO:0000256" key="3">
    <source>
        <dbReference type="ARBA" id="ARBA00022692"/>
    </source>
</evidence>
<keyword evidence="4" id="KW-0677">Repeat</keyword>
<evidence type="ECO:0000259" key="11">
    <source>
        <dbReference type="PROSITE" id="PS50095"/>
    </source>
</evidence>
<keyword evidence="6 10" id="KW-0472">Membrane</keyword>
<feature type="compositionally biased region" description="Polar residues" evidence="9">
    <location>
        <begin position="1275"/>
        <end position="1299"/>
    </location>
</feature>
<dbReference type="InterPro" id="IPR042060">
    <property type="entry name" value="PLAT_polycystin1"/>
</dbReference>
<evidence type="ECO:0000256" key="5">
    <source>
        <dbReference type="ARBA" id="ARBA00022989"/>
    </source>
</evidence>
<evidence type="ECO:0000256" key="1">
    <source>
        <dbReference type="ARBA" id="ARBA00004141"/>
    </source>
</evidence>
<dbReference type="PANTHER" id="PTHR46730:SF1">
    <property type="entry name" value="PLAT DOMAIN-CONTAINING PROTEIN"/>
    <property type="match status" value="1"/>
</dbReference>
<gene>
    <name evidence="13" type="ORF">N303_02402</name>
</gene>
<dbReference type="CDD" id="cd01752">
    <property type="entry name" value="PLAT_polycystin"/>
    <property type="match status" value="1"/>
</dbReference>
<dbReference type="SMART" id="SM00308">
    <property type="entry name" value="LH2"/>
    <property type="match status" value="1"/>
</dbReference>
<evidence type="ECO:0000256" key="2">
    <source>
        <dbReference type="ARBA" id="ARBA00007200"/>
    </source>
</evidence>
<evidence type="ECO:0000259" key="12">
    <source>
        <dbReference type="PROSITE" id="PS51111"/>
    </source>
</evidence>
<keyword evidence="13" id="KW-0675">Receptor</keyword>
<comment type="subcellular location">
    <subcellularLocation>
        <location evidence="1">Membrane</location>
        <topology evidence="1">Multi-pass membrane protein</topology>
    </subcellularLocation>
</comment>
<dbReference type="GO" id="GO:0005886">
    <property type="term" value="C:plasma membrane"/>
    <property type="evidence" value="ECO:0007669"/>
    <property type="project" value="TreeGrafter"/>
</dbReference>
<feature type="transmembrane region" description="Helical" evidence="10">
    <location>
        <begin position="1425"/>
        <end position="1448"/>
    </location>
</feature>
<comment type="caution">
    <text evidence="8">Lacks conserved residue(s) required for the propagation of feature annotation.</text>
</comment>
<keyword evidence="5 10" id="KW-1133">Transmembrane helix</keyword>
<dbReference type="EMBL" id="KL447987">
    <property type="protein sequence ID" value="KFO79306.1"/>
    <property type="molecule type" value="Genomic_DNA"/>
</dbReference>
<dbReference type="Proteomes" id="UP000053760">
    <property type="component" value="Unassembled WGS sequence"/>
</dbReference>
<feature type="region of interest" description="Disordered" evidence="9">
    <location>
        <begin position="1344"/>
        <end position="1375"/>
    </location>
</feature>
<dbReference type="SUPFAM" id="SSF49723">
    <property type="entry name" value="Lipase/lipooxygenase domain (PLAT/LH2 domain)"/>
    <property type="match status" value="1"/>
</dbReference>
<comment type="similarity">
    <text evidence="2">Belongs to the polycystin family.</text>
</comment>
<keyword evidence="14" id="KW-1185">Reference proteome</keyword>
<organism evidence="13 14">
    <name type="scientific">Cuculus canorus</name>
    <name type="common">Common cuckoo</name>
    <dbReference type="NCBI Taxonomy" id="55661"/>
    <lineage>
        <taxon>Eukaryota</taxon>
        <taxon>Metazoa</taxon>
        <taxon>Chordata</taxon>
        <taxon>Craniata</taxon>
        <taxon>Vertebrata</taxon>
        <taxon>Euteleostomi</taxon>
        <taxon>Archelosauria</taxon>
        <taxon>Archosauria</taxon>
        <taxon>Dinosauria</taxon>
        <taxon>Saurischia</taxon>
        <taxon>Theropoda</taxon>
        <taxon>Coelurosauria</taxon>
        <taxon>Aves</taxon>
        <taxon>Neognathae</taxon>
        <taxon>Neoaves</taxon>
        <taxon>Otidimorphae</taxon>
        <taxon>Cuculiformes</taxon>
        <taxon>Cuculidae</taxon>
        <taxon>Cuculus</taxon>
    </lineage>
</organism>
<dbReference type="FunFam" id="2.60.60.20:FF:000016">
    <property type="entry name" value="Polycystin family receptor for egg jelly"/>
    <property type="match status" value="1"/>
</dbReference>
<evidence type="ECO:0000256" key="7">
    <source>
        <dbReference type="ARBA" id="ARBA00023180"/>
    </source>
</evidence>
<name>A0A091GDC7_CUCCA</name>
<sequence length="1500" mass="167257">CYIYSLHIRKPPYTSVLECKRGAPCVFYANLKIDCNIPKMVQCLWRVYPVLDTTSPPDWEKPINSSLLHGVDIVLLTIPSYTLEYGLYLVYFNTTITALYTKLVLRASDQIYVKYEKSRLVANIAGGTFRVVGYSDNWTLDGSASYDPDSHDGQKGITFTWYCTKEVADYGNMKISPGKKCHPSQRDLKWLTSSGPVQIMAPESLPGNAIYYFRLEIQKDSRSSYADQTVDVEPGSPVLLDARCLENCGSALIPTQRFTLSGKCLNCRTNNQPVYHWSLLSGNSTEISLDWSSRTSTGRSGPYLSIRPGTFTMVAEQAYTLQLKAATWDGRSSIYRHTFIVNSPPRAGKCTINPRWGTAFQTKFVVQCSGFLDNNLPLTYKVIIASSVPTTTKITSLEENTFGPILYFGYQFRTPPSVLPVGVPSQRYTLTLYVQVYDSLGAFTQVSLCVRVWKPVQLQAVVFHELLASVNSSNAPMASHLQTGDSLSASYLAYLAASVLNSMKATPTLQNLKAQFRESLIQTTLNISAETTMEINQVVAALSQITEEASEVNPSSQDLVIKKLTEVAAVLKVRRNESYSSEEAEIQSSGILRCLSNTMRAAVLHQRNVSTSGVKKVFSILEKITDIVLQGKVPGEKETLMETKHWTIALKKDETRNIANASSTGNTCRNCFYPSLRKGNNSGLPPDAVISTALFEFEENSFPWLGHTSENPTMVLGFAMAEDKAHGNLRGIVPEGAEITLARREKASSTFPLSIGPDKTQNYTTGGFAFKVNRNTKTVYIQILTKLEVSFQVLVFTGTKVTHSHPRASFTAFHNRQTVASKNETGSSDCRIKGPYIICLPRSLLTAIALGSSTDTTTISIVLQAPYVVRYQTQSLVSIHIFSDQCLSLDGAQSLWREDTCRLGSSTDWQRVHCVCNMEQSLMNLSGHAASNAPTFNIMFLAAKVIVSPNPVDLGKILITDIPRNPVTLCTVLGISAIYFCLSLWALRKDRTDRDSKHKIIVLPDNNPLDQASFLVTLYTGSRWGAGTKADVFLQLIGRNGTSDVHCLWHPQHLSFQRGSIDCFLLTPKKDLGDICSIMVWHNNKGPSPSWFLSRATVENISRRKTWFFMCRKWLSLDKGDRLLAGTFAVTNPKTLLPRLDYFLISLTKSLREDHLWFSIFARVLSGTFSRFQRLSSCLATLLLNLLGNIVFFNAERNEASPRHLRYLRSIAVGTECVLVTMPVEMTIKALFKHSQKEFSRRGVAHKDSKVLSPLLWAYSLLTNCKDHLRKSDLSETTAQSRNVSSLENLSGTSNSWNPPCSRKTRSKGGPQSWQNCTISERDANIIEIEAQTRTVNLPSMAKASQRMPPSSSNCSHYAEEGSNFQKERKPPSTPSMPFWKRLCTVSCRWGVCLSWVLVIAVTGISSPFIVLYGLSYGSQTSQEWLLASVTSFVENVFVYSVLQIIFFSAMRTIRPKSLENIPWLTQQNYSESQLAKETMGADEMREMHLKVAQVRGTKL</sequence>
<evidence type="ECO:0000256" key="10">
    <source>
        <dbReference type="SAM" id="Phobius"/>
    </source>
</evidence>
<dbReference type="GO" id="GO:0005261">
    <property type="term" value="F:monoatomic cation channel activity"/>
    <property type="evidence" value="ECO:0007669"/>
    <property type="project" value="TreeGrafter"/>
</dbReference>
<dbReference type="PROSITE" id="PS51111">
    <property type="entry name" value="REJ"/>
    <property type="match status" value="1"/>
</dbReference>
<evidence type="ECO:0000256" key="4">
    <source>
        <dbReference type="ARBA" id="ARBA00022737"/>
    </source>
</evidence>
<evidence type="ECO:0000313" key="14">
    <source>
        <dbReference type="Proteomes" id="UP000053760"/>
    </source>
</evidence>
<evidence type="ECO:0000256" key="6">
    <source>
        <dbReference type="ARBA" id="ARBA00023136"/>
    </source>
</evidence>
<feature type="transmembrane region" description="Helical" evidence="10">
    <location>
        <begin position="1390"/>
        <end position="1413"/>
    </location>
</feature>
<keyword evidence="7" id="KW-0325">Glycoprotein</keyword>
<dbReference type="InterPro" id="IPR036392">
    <property type="entry name" value="PLAT/LH2_dom_sf"/>
</dbReference>
<accession>A0A091GDC7</accession>
<dbReference type="InterPro" id="IPR002859">
    <property type="entry name" value="PKD/REJ-like"/>
</dbReference>
<protein>
    <submittedName>
        <fullName evidence="13">Polycystic kidney disease and receptor for egg jelly-related protein</fullName>
    </submittedName>
</protein>
<keyword evidence="3 10" id="KW-0812">Transmembrane</keyword>
<dbReference type="InterPro" id="IPR001024">
    <property type="entry name" value="PLAT/LH2_dom"/>
</dbReference>
<dbReference type="GO" id="GO:0006816">
    <property type="term" value="P:calcium ion transport"/>
    <property type="evidence" value="ECO:0007669"/>
    <property type="project" value="TreeGrafter"/>
</dbReference>
<reference evidence="13 14" key="1">
    <citation type="submission" date="2014-04" db="EMBL/GenBank/DDBJ databases">
        <title>Genome evolution of avian class.</title>
        <authorList>
            <person name="Zhang G."/>
            <person name="Li C."/>
        </authorList>
    </citation>
    <scope>NUCLEOTIDE SEQUENCE [LARGE SCALE GENOMIC DNA]</scope>
    <source>
        <strain evidence="13">BGI_N303</strain>
    </source>
</reference>
<feature type="domain" description="PLAT" evidence="11">
    <location>
        <begin position="1012"/>
        <end position="1129"/>
    </location>
</feature>
<dbReference type="Pfam" id="PF01477">
    <property type="entry name" value="PLAT"/>
    <property type="match status" value="1"/>
</dbReference>
<dbReference type="PANTHER" id="PTHR46730">
    <property type="entry name" value="POLYCYSTIN-1"/>
    <property type="match status" value="1"/>
</dbReference>
<dbReference type="Pfam" id="PF02010">
    <property type="entry name" value="REJ"/>
    <property type="match status" value="1"/>
</dbReference>
<feature type="domain" description="REJ" evidence="12">
    <location>
        <begin position="1"/>
        <end position="703"/>
    </location>
</feature>
<dbReference type="Gene3D" id="2.60.60.20">
    <property type="entry name" value="PLAT/LH2 domain"/>
    <property type="match status" value="1"/>
</dbReference>